<dbReference type="SUPFAM" id="SSF56112">
    <property type="entry name" value="Protein kinase-like (PK-like)"/>
    <property type="match status" value="1"/>
</dbReference>
<protein>
    <recommendedName>
        <fullName evidence="1">Aminoglycoside phosphotransferase domain-containing protein</fullName>
    </recommendedName>
</protein>
<evidence type="ECO:0000313" key="2">
    <source>
        <dbReference type="EMBL" id="BBY40816.1"/>
    </source>
</evidence>
<accession>A0ABN6AGP7</accession>
<organism evidence="2 3">
    <name type="scientific">Mycobacterium mantenii</name>
    <dbReference type="NCBI Taxonomy" id="560555"/>
    <lineage>
        <taxon>Bacteria</taxon>
        <taxon>Bacillati</taxon>
        <taxon>Actinomycetota</taxon>
        <taxon>Actinomycetes</taxon>
        <taxon>Mycobacteriales</taxon>
        <taxon>Mycobacteriaceae</taxon>
        <taxon>Mycobacterium</taxon>
        <taxon>Mycobacterium avium complex (MAC)</taxon>
    </lineage>
</organism>
<dbReference type="InterPro" id="IPR011009">
    <property type="entry name" value="Kinase-like_dom_sf"/>
</dbReference>
<evidence type="ECO:0000259" key="1">
    <source>
        <dbReference type="Pfam" id="PF01636"/>
    </source>
</evidence>
<evidence type="ECO:0000313" key="3">
    <source>
        <dbReference type="Proteomes" id="UP000465812"/>
    </source>
</evidence>
<reference evidence="2 3" key="1">
    <citation type="journal article" date="2019" name="Emerg. Microbes Infect.">
        <title>Comprehensive subspecies identification of 175 nontuberculous mycobacteria species based on 7547 genomic profiles.</title>
        <authorList>
            <person name="Matsumoto Y."/>
            <person name="Kinjo T."/>
            <person name="Motooka D."/>
            <person name="Nabeya D."/>
            <person name="Jung N."/>
            <person name="Uechi K."/>
            <person name="Horii T."/>
            <person name="Iida T."/>
            <person name="Fujita J."/>
            <person name="Nakamura S."/>
        </authorList>
    </citation>
    <scope>NUCLEOTIDE SEQUENCE [LARGE SCALE GENOMIC DNA]</scope>
    <source>
        <strain evidence="2 3">JCM 18113</strain>
    </source>
</reference>
<dbReference type="Proteomes" id="UP000465812">
    <property type="component" value="Chromosome"/>
</dbReference>
<dbReference type="EMBL" id="AP022590">
    <property type="protein sequence ID" value="BBY40816.1"/>
    <property type="molecule type" value="Genomic_DNA"/>
</dbReference>
<sequence length="222" mass="24624">MTVEQVATGVRGLARMHGRYWGERLAAEPALGWLEPFLPWDGMEMAPLPAALERLGADAPRAVTSLTIVELIESVWKPYVRTLTASPQTLLHGDPHIGNTYLLPSDEVGFLDWQVARRGNWSLDLGYFLQGALTVEDRRRSERDLLEEYRGALGLPSEEMPSFDEVWLGYRASVAHGLTLWLCTASAGELWQRPDIALALAQRYSFAYADLDTAAALARIAG</sequence>
<dbReference type="Pfam" id="PF01636">
    <property type="entry name" value="APH"/>
    <property type="match status" value="1"/>
</dbReference>
<gene>
    <name evidence="2" type="ORF">MMAN_49500</name>
</gene>
<dbReference type="InterPro" id="IPR002575">
    <property type="entry name" value="Aminoglycoside_PTrfase"/>
</dbReference>
<proteinExistence type="predicted"/>
<feature type="domain" description="Aminoglycoside phosphotransferase" evidence="1">
    <location>
        <begin position="41"/>
        <end position="149"/>
    </location>
</feature>
<dbReference type="Gene3D" id="3.90.1200.10">
    <property type="match status" value="1"/>
</dbReference>
<name>A0ABN6AGP7_MYCNT</name>
<keyword evidence="3" id="KW-1185">Reference proteome</keyword>